<name>A0AAX4M306_9VIRU</name>
<reference evidence="2" key="1">
    <citation type="submission" date="2024-03" db="EMBL/GenBank/DDBJ databases">
        <title>Characterization and abundance of plasmid-dependent Alphatectivirus phages.</title>
        <authorList>
            <person name="Parra B."/>
            <person name="Lutz V.T."/>
            <person name="Brondsted L."/>
            <person name="Carmona J.L."/>
            <person name="Palomo A."/>
            <person name="Nesme J."/>
            <person name="Le V.V.H."/>
            <person name="Smets B.F."/>
            <person name="Dechesne A."/>
        </authorList>
    </citation>
    <scope>NUCLEOTIDE SEQUENCE</scope>
</reference>
<dbReference type="GO" id="GO:0039641">
    <property type="term" value="C:viral inner membrane"/>
    <property type="evidence" value="ECO:0007669"/>
    <property type="project" value="InterPro"/>
</dbReference>
<dbReference type="InterPro" id="IPR020085">
    <property type="entry name" value="DNA_delivery_prot_P32/34"/>
</dbReference>
<protein>
    <submittedName>
        <fullName evidence="2">Alc transcription terminator</fullName>
    </submittedName>
</protein>
<evidence type="ECO:0000313" key="2">
    <source>
        <dbReference type="EMBL" id="WYA79360.1"/>
    </source>
</evidence>
<dbReference type="Proteomes" id="UP001434302">
    <property type="component" value="Segment"/>
</dbReference>
<sequence>MGEFGKTLITIVTAIIGVAIIAVIVSQRSNTAGVIQSATSGFSNILKSALAPII</sequence>
<dbReference type="SMR" id="A0AAX4M306"/>
<keyword evidence="1" id="KW-1133">Transmembrane helix</keyword>
<feature type="transmembrane region" description="Helical" evidence="1">
    <location>
        <begin position="6"/>
        <end position="25"/>
    </location>
</feature>
<proteinExistence type="predicted"/>
<organism evidence="2 3">
    <name type="scientific">Salmonella phage PKJ.Vi.20.5</name>
    <dbReference type="NCBI Taxonomy" id="3135609"/>
    <lineage>
        <taxon>Viruses</taxon>
        <taxon>Varidnaviria</taxon>
        <taxon>Bamfordvirae</taxon>
        <taxon>Preplasmiviricota</taxon>
        <taxon>Prepoliviricotina</taxon>
        <taxon>Tectiliviricetes</taxon>
        <taxon>Kalamavirales</taxon>
        <taxon>Tectiviridae</taxon>
        <taxon>Alphatectivirus</taxon>
    </lineage>
</organism>
<keyword evidence="1" id="KW-0812">Transmembrane</keyword>
<dbReference type="EMBL" id="PP495484">
    <property type="protein sequence ID" value="WYA79360.1"/>
    <property type="molecule type" value="Genomic_DNA"/>
</dbReference>
<evidence type="ECO:0000313" key="3">
    <source>
        <dbReference type="Proteomes" id="UP001434302"/>
    </source>
</evidence>
<dbReference type="Pfam" id="PF11087">
    <property type="entry name" value="PRD1_DD"/>
    <property type="match status" value="1"/>
</dbReference>
<keyword evidence="1" id="KW-0472">Membrane</keyword>
<evidence type="ECO:0000256" key="1">
    <source>
        <dbReference type="SAM" id="Phobius"/>
    </source>
</evidence>
<accession>A0AAX4M306</accession>